<dbReference type="EMBL" id="JBEPME010000005">
    <property type="protein sequence ID" value="MET3658147.1"/>
    <property type="molecule type" value="Genomic_DNA"/>
</dbReference>
<comment type="caution">
    <text evidence="1">The sequence shown here is derived from an EMBL/GenBank/DDBJ whole genome shotgun (WGS) entry which is preliminary data.</text>
</comment>
<reference evidence="1 2" key="1">
    <citation type="submission" date="2024-06" db="EMBL/GenBank/DDBJ databases">
        <title>Sorghum-associated microbial communities from plants grown in Nebraska, USA.</title>
        <authorList>
            <person name="Schachtman D."/>
        </authorList>
    </citation>
    <scope>NUCLEOTIDE SEQUENCE [LARGE SCALE GENOMIC DNA]</scope>
    <source>
        <strain evidence="1 2">1288</strain>
    </source>
</reference>
<sequence>MHVDIVDYTHKTNEFADLETGKVKIIVLDGVSGTIKLIQLPQHGETTIQTAKGKAHKVKLVGEYLI</sequence>
<accession>A0ABV2KAP4</accession>
<protein>
    <recommendedName>
        <fullName evidence="3">Methionyl-tRNA formyltransferase</fullName>
    </recommendedName>
</protein>
<organism evidence="1 2">
    <name type="scientific">Sporosarcina psychrophila</name>
    <name type="common">Bacillus psychrophilus</name>
    <dbReference type="NCBI Taxonomy" id="1476"/>
    <lineage>
        <taxon>Bacteria</taxon>
        <taxon>Bacillati</taxon>
        <taxon>Bacillota</taxon>
        <taxon>Bacilli</taxon>
        <taxon>Bacillales</taxon>
        <taxon>Caryophanaceae</taxon>
        <taxon>Sporosarcina</taxon>
    </lineage>
</organism>
<evidence type="ECO:0008006" key="3">
    <source>
        <dbReference type="Google" id="ProtNLM"/>
    </source>
</evidence>
<dbReference type="RefSeq" id="WP_207149760.1">
    <property type="nucleotide sequence ID" value="NZ_JBEPME010000005.1"/>
</dbReference>
<proteinExistence type="predicted"/>
<keyword evidence="2" id="KW-1185">Reference proteome</keyword>
<name>A0ABV2KAP4_SPOPS</name>
<dbReference type="InterPro" id="IPR035530">
    <property type="entry name" value="PBSX_XtrA"/>
</dbReference>
<evidence type="ECO:0000313" key="2">
    <source>
        <dbReference type="Proteomes" id="UP001549104"/>
    </source>
</evidence>
<dbReference type="Pfam" id="PF17356">
    <property type="entry name" value="PBSX_XtrA"/>
    <property type="match status" value="1"/>
</dbReference>
<dbReference type="Proteomes" id="UP001549104">
    <property type="component" value="Unassembled WGS sequence"/>
</dbReference>
<evidence type="ECO:0000313" key="1">
    <source>
        <dbReference type="EMBL" id="MET3658147.1"/>
    </source>
</evidence>
<gene>
    <name evidence="1" type="ORF">ABIC55_003264</name>
</gene>